<dbReference type="GO" id="GO:0005634">
    <property type="term" value="C:nucleus"/>
    <property type="evidence" value="ECO:0007669"/>
    <property type="project" value="UniProtKB-SubCell"/>
</dbReference>
<dbReference type="InterPro" id="IPR011598">
    <property type="entry name" value="bHLH_dom"/>
</dbReference>
<dbReference type="PROSITE" id="PS50888">
    <property type="entry name" value="BHLH"/>
    <property type="match status" value="1"/>
</dbReference>
<evidence type="ECO:0000256" key="5">
    <source>
        <dbReference type="SAM" id="Coils"/>
    </source>
</evidence>
<dbReference type="Pfam" id="PF00010">
    <property type="entry name" value="HLH"/>
    <property type="match status" value="1"/>
</dbReference>
<dbReference type="CDD" id="cd11452">
    <property type="entry name" value="bHLH_AtNAI1_like"/>
    <property type="match status" value="1"/>
</dbReference>
<dbReference type="SUPFAM" id="SSF47459">
    <property type="entry name" value="HLH, helix-loop-helix DNA-binding domain"/>
    <property type="match status" value="1"/>
</dbReference>
<keyword evidence="7" id="KW-1185">Reference proteome</keyword>
<evidence type="ECO:0000256" key="4">
    <source>
        <dbReference type="ARBA" id="ARBA00023242"/>
    </source>
</evidence>
<dbReference type="PANTHER" id="PTHR45959">
    <property type="entry name" value="BHLH TRANSCRIPTION FACTOR"/>
    <property type="match status" value="1"/>
</dbReference>
<dbReference type="Proteomes" id="UP001652660">
    <property type="component" value="Chromosome 2e"/>
</dbReference>
<name>A0A6P6WM15_COFAR</name>
<accession>A0A6P6WM15</accession>
<feature type="coiled-coil region" evidence="5">
    <location>
        <begin position="214"/>
        <end position="241"/>
    </location>
</feature>
<dbReference type="Gene3D" id="4.10.280.10">
    <property type="entry name" value="Helix-loop-helix DNA-binding domain"/>
    <property type="match status" value="1"/>
</dbReference>
<keyword evidence="4" id="KW-0539">Nucleus</keyword>
<evidence type="ECO:0000313" key="7">
    <source>
        <dbReference type="Proteomes" id="UP001652660"/>
    </source>
</evidence>
<feature type="domain" description="BHLH" evidence="6">
    <location>
        <begin position="175"/>
        <end position="224"/>
    </location>
</feature>
<proteinExistence type="predicted"/>
<keyword evidence="2" id="KW-0805">Transcription regulation</keyword>
<comment type="subcellular location">
    <subcellularLocation>
        <location evidence="1">Nucleus</location>
    </subcellularLocation>
</comment>
<dbReference type="PANTHER" id="PTHR45959:SF73">
    <property type="entry name" value="TRANSCRIPTION FACTOR BHLH25"/>
    <property type="match status" value="1"/>
</dbReference>
<dbReference type="RefSeq" id="XP_027114692.2">
    <property type="nucleotide sequence ID" value="XM_027258891.2"/>
</dbReference>
<dbReference type="SMART" id="SM00353">
    <property type="entry name" value="HLH"/>
    <property type="match status" value="1"/>
</dbReference>
<reference evidence="7" key="1">
    <citation type="journal article" date="2025" name="Foods">
        <title>Unveiling the Microbial Signatures of Arabica Coffee Cherries: Insights into Ripeness Specific Diversity, Functional Traits, and Implications for Quality and Safety.</title>
        <authorList>
            <consortium name="RefSeq"/>
            <person name="Tenea G.N."/>
            <person name="Cifuentes V."/>
            <person name="Reyes P."/>
            <person name="Cevallos-Vallejos M."/>
        </authorList>
    </citation>
    <scope>NUCLEOTIDE SEQUENCE [LARGE SCALE GENOMIC DNA]</scope>
</reference>
<dbReference type="GO" id="GO:0080090">
    <property type="term" value="P:regulation of primary metabolic process"/>
    <property type="evidence" value="ECO:0007669"/>
    <property type="project" value="UniProtKB-ARBA"/>
</dbReference>
<dbReference type="OrthoDB" id="690068at2759"/>
<dbReference type="Pfam" id="PF22754">
    <property type="entry name" value="bHLH-TF_ACT-like_plant"/>
    <property type="match status" value="1"/>
</dbReference>
<evidence type="ECO:0000259" key="6">
    <source>
        <dbReference type="PROSITE" id="PS50888"/>
    </source>
</evidence>
<organism evidence="7 8">
    <name type="scientific">Coffea arabica</name>
    <name type="common">Arabian coffee</name>
    <dbReference type="NCBI Taxonomy" id="13443"/>
    <lineage>
        <taxon>Eukaryota</taxon>
        <taxon>Viridiplantae</taxon>
        <taxon>Streptophyta</taxon>
        <taxon>Embryophyta</taxon>
        <taxon>Tracheophyta</taxon>
        <taxon>Spermatophyta</taxon>
        <taxon>Magnoliopsida</taxon>
        <taxon>eudicotyledons</taxon>
        <taxon>Gunneridae</taxon>
        <taxon>Pentapetalae</taxon>
        <taxon>asterids</taxon>
        <taxon>lamiids</taxon>
        <taxon>Gentianales</taxon>
        <taxon>Rubiaceae</taxon>
        <taxon>Ixoroideae</taxon>
        <taxon>Gardenieae complex</taxon>
        <taxon>Bertiereae - Coffeeae clade</taxon>
        <taxon>Coffeeae</taxon>
        <taxon>Coffea</taxon>
    </lineage>
</organism>
<dbReference type="InterPro" id="IPR036638">
    <property type="entry name" value="HLH_DNA-bd_sf"/>
</dbReference>
<dbReference type="GeneID" id="113732876"/>
<protein>
    <submittedName>
        <fullName evidence="8">Transcription factor NAI1 isoform X1</fullName>
    </submittedName>
</protein>
<dbReference type="InterPro" id="IPR052610">
    <property type="entry name" value="bHLH_transcription_regulator"/>
</dbReference>
<keyword evidence="3" id="KW-0804">Transcription</keyword>
<dbReference type="InterPro" id="IPR054502">
    <property type="entry name" value="bHLH-TF_ACT-like_plant"/>
</dbReference>
<keyword evidence="5" id="KW-0175">Coiled coil</keyword>
<reference evidence="8" key="2">
    <citation type="submission" date="2025-08" db="UniProtKB">
        <authorList>
            <consortium name="RefSeq"/>
        </authorList>
    </citation>
    <scope>IDENTIFICATION</scope>
    <source>
        <tissue evidence="8">Leaves</tissue>
    </source>
</reference>
<evidence type="ECO:0000256" key="1">
    <source>
        <dbReference type="ARBA" id="ARBA00004123"/>
    </source>
</evidence>
<evidence type="ECO:0000256" key="3">
    <source>
        <dbReference type="ARBA" id="ARBA00023163"/>
    </source>
</evidence>
<gene>
    <name evidence="8" type="primary">LOC113732876</name>
</gene>
<dbReference type="GO" id="GO:0046983">
    <property type="term" value="F:protein dimerization activity"/>
    <property type="evidence" value="ECO:0007669"/>
    <property type="project" value="InterPro"/>
</dbReference>
<dbReference type="AlphaFoldDB" id="A0A6P6WM15"/>
<evidence type="ECO:0000313" key="8">
    <source>
        <dbReference type="RefSeq" id="XP_027114692.2"/>
    </source>
</evidence>
<evidence type="ECO:0000256" key="2">
    <source>
        <dbReference type="ARBA" id="ARBA00023015"/>
    </source>
</evidence>
<sequence length="370" mass="40895">MDNSASSWFSQLGMEDPLSNDDFNIMDFLNDELSAALADDFQNSSFPEGNPSFSNIFPSCNSTPALCEPSGMEAHPVGFETPAKQHKTNGYDSSNIHNMPNFGQASSSPMILTFGNPNMPEINPHQVTLGTLNPEDDAVSEVLTSHGSFAKLDEAAKTTVQTKAKKPGGRVRPPSQTYDHIIAERKRREQLSQRFMALSAIVPGLKKMDKSSILGDAIEYLKHLQERVKTLEEKAARQTMESVVLVKRSQLLLEDERSSDEMAGPNEQPLPEFEAKVCDKNVLLRIHCKNYKGVLIKILSQIDKLNLAVVNTCVSAFGNFALDVTIIAEVSFLYIGGKRSQPDNKRTGRYSSICPPTRQACRLVLSERSQ</sequence>